<evidence type="ECO:0000256" key="6">
    <source>
        <dbReference type="ARBA" id="ARBA00022989"/>
    </source>
</evidence>
<proteinExistence type="inferred from homology"/>
<evidence type="ECO:0000256" key="7">
    <source>
        <dbReference type="ARBA" id="ARBA00023136"/>
    </source>
</evidence>
<dbReference type="GO" id="GO:0004984">
    <property type="term" value="F:olfactory receptor activity"/>
    <property type="evidence" value="ECO:0007669"/>
    <property type="project" value="InterPro"/>
</dbReference>
<dbReference type="PANTHER" id="PTHR21137">
    <property type="entry name" value="ODORANT RECEPTOR"/>
    <property type="match status" value="1"/>
</dbReference>
<feature type="transmembrane region" description="Helical" evidence="10">
    <location>
        <begin position="69"/>
        <end position="89"/>
    </location>
</feature>
<evidence type="ECO:0000256" key="3">
    <source>
        <dbReference type="ARBA" id="ARBA00022606"/>
    </source>
</evidence>
<dbReference type="OrthoDB" id="8185860at2759"/>
<feature type="transmembrane region" description="Helical" evidence="10">
    <location>
        <begin position="174"/>
        <end position="194"/>
    </location>
</feature>
<keyword evidence="3 10" id="KW-0716">Sensory transduction</keyword>
<comment type="caution">
    <text evidence="11">The sequence shown here is derived from an EMBL/GenBank/DDBJ whole genome shotgun (WGS) entry which is preliminary data.</text>
</comment>
<keyword evidence="5 10" id="KW-0552">Olfaction</keyword>
<dbReference type="PANTHER" id="PTHR21137:SF35">
    <property type="entry name" value="ODORANT RECEPTOR 19A-RELATED"/>
    <property type="match status" value="1"/>
</dbReference>
<keyword evidence="2" id="KW-1003">Cell membrane</keyword>
<reference evidence="11" key="2">
    <citation type="submission" date="2018-07" db="EMBL/GenBank/DDBJ databases">
        <authorList>
            <person name="Mckenzie S.K."/>
            <person name="Kronauer D.J.C."/>
        </authorList>
    </citation>
    <scope>NUCLEOTIDE SEQUENCE</scope>
    <source>
        <strain evidence="11">Clonal line C1</strain>
    </source>
</reference>
<keyword evidence="8 10" id="KW-0675">Receptor</keyword>
<name>A0A3L8DYT2_OOCBI</name>
<reference evidence="11" key="1">
    <citation type="journal article" date="2018" name="Genome Res.">
        <title>The genomic architecture and molecular evolution of ant odorant receptors.</title>
        <authorList>
            <person name="McKenzie S.K."/>
            <person name="Kronauer D.J.C."/>
        </authorList>
    </citation>
    <scope>NUCLEOTIDE SEQUENCE [LARGE SCALE GENOMIC DNA]</scope>
    <source>
        <strain evidence="11">Clonal line C1</strain>
    </source>
</reference>
<evidence type="ECO:0000256" key="2">
    <source>
        <dbReference type="ARBA" id="ARBA00022475"/>
    </source>
</evidence>
<feature type="transmembrane region" description="Helical" evidence="10">
    <location>
        <begin position="120"/>
        <end position="147"/>
    </location>
</feature>
<evidence type="ECO:0000256" key="9">
    <source>
        <dbReference type="ARBA" id="ARBA00023224"/>
    </source>
</evidence>
<sequence>MLWNDDIAYAMTPFKLLSWPLGTWPLQEYNKCSLVRSIVSISSLIVMLMVLYLELYYNCSDAYAKFDALMIITCGTLAVMKISCFRIYANNLTRNFTSAVNDYLAIDTEKKRTIMRQHAFIGRVICCSLIFFAYIGSVTFGLVALFAGDKNQVRLNVSKDAAYPMPSTCTLANFHISTSVYLLIFVVQYILLVLTSTGNLGSDSLFLAITMHVCGQVKLLKDEFMNFGMENKNINEEFVKLTMRHRHLLDYAELLADTISFVLLAQLLISCILICITGFQFILALKVGDLVMITKTVMVLGCFLSQLFAYSFVGDYLKYQMEEVAHSIYCCNWQCLSVKFMKNVLFVIMRSQQPVQLAAGKFIVVNIETYMTILKTSLSYLSVLRVMLD</sequence>
<evidence type="ECO:0000256" key="10">
    <source>
        <dbReference type="RuleBase" id="RU351113"/>
    </source>
</evidence>
<dbReference type="AlphaFoldDB" id="A0A3L8DYT2"/>
<dbReference type="EMBL" id="QOIP01000002">
    <property type="protein sequence ID" value="RLU25383.1"/>
    <property type="molecule type" value="Genomic_DNA"/>
</dbReference>
<comment type="subcellular location">
    <subcellularLocation>
        <location evidence="1 10">Cell membrane</location>
        <topology evidence="1 10">Multi-pass membrane protein</topology>
    </subcellularLocation>
</comment>
<dbReference type="InterPro" id="IPR004117">
    <property type="entry name" value="7tm6_olfct_rcpt"/>
</dbReference>
<keyword evidence="6 10" id="KW-1133">Transmembrane helix</keyword>
<gene>
    <name evidence="11" type="ORF">DMN91_001539</name>
</gene>
<evidence type="ECO:0000256" key="5">
    <source>
        <dbReference type="ARBA" id="ARBA00022725"/>
    </source>
</evidence>
<dbReference type="GO" id="GO:0005549">
    <property type="term" value="F:odorant binding"/>
    <property type="evidence" value="ECO:0007669"/>
    <property type="project" value="InterPro"/>
</dbReference>
<feature type="transmembrane region" description="Helical" evidence="10">
    <location>
        <begin position="290"/>
        <end position="313"/>
    </location>
</feature>
<comment type="similarity">
    <text evidence="10">Belongs to the insect chemoreceptor superfamily. Heteromeric odorant receptor channel (TC 1.A.69) family.</text>
</comment>
<evidence type="ECO:0000256" key="1">
    <source>
        <dbReference type="ARBA" id="ARBA00004651"/>
    </source>
</evidence>
<accession>A0A3L8DYT2</accession>
<keyword evidence="4 10" id="KW-0812">Transmembrane</keyword>
<evidence type="ECO:0000313" key="11">
    <source>
        <dbReference type="EMBL" id="RLU25383.1"/>
    </source>
</evidence>
<evidence type="ECO:0000256" key="8">
    <source>
        <dbReference type="ARBA" id="ARBA00023170"/>
    </source>
</evidence>
<evidence type="ECO:0000256" key="4">
    <source>
        <dbReference type="ARBA" id="ARBA00022692"/>
    </source>
</evidence>
<keyword evidence="7 10" id="KW-0472">Membrane</keyword>
<feature type="transmembrane region" description="Helical" evidence="10">
    <location>
        <begin position="34"/>
        <end position="57"/>
    </location>
</feature>
<organism evidence="11">
    <name type="scientific">Ooceraea biroi</name>
    <name type="common">Clonal raider ant</name>
    <name type="synonym">Cerapachys biroi</name>
    <dbReference type="NCBI Taxonomy" id="2015173"/>
    <lineage>
        <taxon>Eukaryota</taxon>
        <taxon>Metazoa</taxon>
        <taxon>Ecdysozoa</taxon>
        <taxon>Arthropoda</taxon>
        <taxon>Hexapoda</taxon>
        <taxon>Insecta</taxon>
        <taxon>Pterygota</taxon>
        <taxon>Neoptera</taxon>
        <taxon>Endopterygota</taxon>
        <taxon>Hymenoptera</taxon>
        <taxon>Apocrita</taxon>
        <taxon>Aculeata</taxon>
        <taxon>Formicoidea</taxon>
        <taxon>Formicidae</taxon>
        <taxon>Dorylinae</taxon>
        <taxon>Ooceraea</taxon>
    </lineage>
</organism>
<dbReference type="Pfam" id="PF02949">
    <property type="entry name" value="7tm_6"/>
    <property type="match status" value="1"/>
</dbReference>
<keyword evidence="9 10" id="KW-0807">Transducer</keyword>
<comment type="caution">
    <text evidence="10">Lacks conserved residue(s) required for the propagation of feature annotation.</text>
</comment>
<dbReference type="GO" id="GO:0005886">
    <property type="term" value="C:plasma membrane"/>
    <property type="evidence" value="ECO:0007669"/>
    <property type="project" value="UniProtKB-SubCell"/>
</dbReference>
<dbReference type="GO" id="GO:0007165">
    <property type="term" value="P:signal transduction"/>
    <property type="evidence" value="ECO:0007669"/>
    <property type="project" value="UniProtKB-KW"/>
</dbReference>
<feature type="transmembrane region" description="Helical" evidence="10">
    <location>
        <begin position="254"/>
        <end position="284"/>
    </location>
</feature>
<protein>
    <recommendedName>
        <fullName evidence="10">Odorant receptor</fullName>
    </recommendedName>
</protein>
<dbReference type="Proteomes" id="UP000279307">
    <property type="component" value="Chromosome 2"/>
</dbReference>